<dbReference type="Proteomes" id="UP000016511">
    <property type="component" value="Unassembled WGS sequence"/>
</dbReference>
<name>U1WPU9_ANEAE</name>
<evidence type="ECO:0000313" key="1">
    <source>
        <dbReference type="EMBL" id="ERI10639.1"/>
    </source>
</evidence>
<reference evidence="1 2" key="1">
    <citation type="submission" date="2013-08" db="EMBL/GenBank/DDBJ databases">
        <authorList>
            <person name="Weinstock G."/>
            <person name="Sodergren E."/>
            <person name="Wylie T."/>
            <person name="Fulton L."/>
            <person name="Fulton R."/>
            <person name="Fronick C."/>
            <person name="O'Laughlin M."/>
            <person name="Godfrey J."/>
            <person name="Miner T."/>
            <person name="Herter B."/>
            <person name="Appelbaum E."/>
            <person name="Cordes M."/>
            <person name="Lek S."/>
            <person name="Wollam A."/>
            <person name="Pepin K.H."/>
            <person name="Palsikar V.B."/>
            <person name="Mitreva M."/>
            <person name="Wilson R.K."/>
        </authorList>
    </citation>
    <scope>NUCLEOTIDE SEQUENCE [LARGE SCALE GENOMIC DNA]</scope>
    <source>
        <strain evidence="1 2">ATCC 12856</strain>
    </source>
</reference>
<organism evidence="1 2">
    <name type="scientific">Aneurinibacillus aneurinilyticus ATCC 12856</name>
    <dbReference type="NCBI Taxonomy" id="649747"/>
    <lineage>
        <taxon>Bacteria</taxon>
        <taxon>Bacillati</taxon>
        <taxon>Bacillota</taxon>
        <taxon>Bacilli</taxon>
        <taxon>Bacillales</taxon>
        <taxon>Paenibacillaceae</taxon>
        <taxon>Aneurinibacillus group</taxon>
        <taxon>Aneurinibacillus</taxon>
    </lineage>
</organism>
<protein>
    <submittedName>
        <fullName evidence="1">Uncharacterized protein</fullName>
    </submittedName>
</protein>
<proteinExistence type="predicted"/>
<dbReference type="STRING" id="649747.HMPREF0083_01268"/>
<dbReference type="PATRIC" id="fig|649747.3.peg.1147"/>
<gene>
    <name evidence="1" type="ORF">HMPREF0083_01268</name>
</gene>
<dbReference type="HOGENOM" id="CLU_3228879_0_0_9"/>
<dbReference type="EMBL" id="AWSJ01000085">
    <property type="protein sequence ID" value="ERI10639.1"/>
    <property type="molecule type" value="Genomic_DNA"/>
</dbReference>
<keyword evidence="2" id="KW-1185">Reference proteome</keyword>
<evidence type="ECO:0000313" key="2">
    <source>
        <dbReference type="Proteomes" id="UP000016511"/>
    </source>
</evidence>
<dbReference type="AlphaFoldDB" id="U1WPU9"/>
<comment type="caution">
    <text evidence="1">The sequence shown here is derived from an EMBL/GenBank/DDBJ whole genome shotgun (WGS) entry which is preliminary data.</text>
</comment>
<accession>U1WPU9</accession>
<sequence>MDGGLMFPYFRNIDFAYQLLFPVSSIKQKRNEYFVPQIVEKAI</sequence>